<dbReference type="Gene3D" id="6.20.210.20">
    <property type="entry name" value="THAP domain"/>
    <property type="match status" value="1"/>
</dbReference>
<evidence type="ECO:0000256" key="1">
    <source>
        <dbReference type="ARBA" id="ARBA00022723"/>
    </source>
</evidence>
<dbReference type="SUPFAM" id="SSF57716">
    <property type="entry name" value="Glucocorticoid receptor-like (DNA-binding domain)"/>
    <property type="match status" value="1"/>
</dbReference>
<reference evidence="8" key="1">
    <citation type="submission" date="2024-04" db="EMBL/GenBank/DDBJ databases">
        <authorList>
            <consortium name="Molecular Ecology Group"/>
        </authorList>
    </citation>
    <scope>NUCLEOTIDE SEQUENCE</scope>
</reference>
<organism evidence="8 9">
    <name type="scientific">Lasius platythorax</name>
    <dbReference type="NCBI Taxonomy" id="488582"/>
    <lineage>
        <taxon>Eukaryota</taxon>
        <taxon>Metazoa</taxon>
        <taxon>Ecdysozoa</taxon>
        <taxon>Arthropoda</taxon>
        <taxon>Hexapoda</taxon>
        <taxon>Insecta</taxon>
        <taxon>Pterygota</taxon>
        <taxon>Neoptera</taxon>
        <taxon>Endopterygota</taxon>
        <taxon>Hymenoptera</taxon>
        <taxon>Apocrita</taxon>
        <taxon>Aculeata</taxon>
        <taxon>Formicoidea</taxon>
        <taxon>Formicidae</taxon>
        <taxon>Formicinae</taxon>
        <taxon>Lasius</taxon>
        <taxon>Lasius</taxon>
    </lineage>
</organism>
<name>A0AAV2N8W5_9HYME</name>
<dbReference type="EMBL" id="OZ034834">
    <property type="protein sequence ID" value="CAL1676538.1"/>
    <property type="molecule type" value="Genomic_DNA"/>
</dbReference>
<dbReference type="SMART" id="SM00980">
    <property type="entry name" value="THAP"/>
    <property type="match status" value="1"/>
</dbReference>
<gene>
    <name evidence="8" type="ORF">LPLAT_LOCUS2702</name>
</gene>
<dbReference type="InterPro" id="IPR006612">
    <property type="entry name" value="THAP_Znf"/>
</dbReference>
<evidence type="ECO:0000259" key="7">
    <source>
        <dbReference type="PROSITE" id="PS50950"/>
    </source>
</evidence>
<dbReference type="GO" id="GO:0043565">
    <property type="term" value="F:sequence-specific DNA binding"/>
    <property type="evidence" value="ECO:0007669"/>
    <property type="project" value="InterPro"/>
</dbReference>
<proteinExistence type="predicted"/>
<protein>
    <recommendedName>
        <fullName evidence="7">THAP-type domain-containing protein</fullName>
    </recommendedName>
</protein>
<dbReference type="Pfam" id="PF05485">
    <property type="entry name" value="THAP"/>
    <property type="match status" value="1"/>
</dbReference>
<dbReference type="Proteomes" id="UP001497644">
    <property type="component" value="Chromosome 11"/>
</dbReference>
<keyword evidence="4 5" id="KW-0238">DNA-binding</keyword>
<sequence length="278" mass="31934">MTIRCAVKGCSSIYSKGCNKHFFLFPVKNAELLKKWIAAIGQDFQPSTASRVCCLHFETSDFVDTPGIRRKILKSNIFPTRNLTYSEGIQNNPLSDLHEAIEIQTSIASENIIERQSTDIPASENIIERQSTDIQSISIITNTDTNIQSEKCKACDCDFYSVQIKKLKEENKELRELQEEQNTNHIKELQKQKEVFKDLLKKEKEIMQKKLDAVHIKSKLLVRKTKRKDVKIKNLSALLDVLKEKGKSMHARRYTNDKEVCFNSTLSVPRPMNIVELS</sequence>
<feature type="coiled-coil region" evidence="6">
    <location>
        <begin position="157"/>
        <end position="206"/>
    </location>
</feature>
<evidence type="ECO:0000256" key="6">
    <source>
        <dbReference type="SAM" id="Coils"/>
    </source>
</evidence>
<dbReference type="InterPro" id="IPR038441">
    <property type="entry name" value="THAP_Znf_sf"/>
</dbReference>
<keyword evidence="6" id="KW-0175">Coiled coil</keyword>
<keyword evidence="2 5" id="KW-0863">Zinc-finger</keyword>
<dbReference type="PANTHER" id="PTHR46600:SF11">
    <property type="entry name" value="THAP DOMAIN-CONTAINING PROTEIN 10"/>
    <property type="match status" value="1"/>
</dbReference>
<evidence type="ECO:0000313" key="9">
    <source>
        <dbReference type="Proteomes" id="UP001497644"/>
    </source>
</evidence>
<evidence type="ECO:0000256" key="5">
    <source>
        <dbReference type="PROSITE-ProRule" id="PRU00309"/>
    </source>
</evidence>
<keyword evidence="9" id="KW-1185">Reference proteome</keyword>
<dbReference type="PROSITE" id="PS50950">
    <property type="entry name" value="ZF_THAP"/>
    <property type="match status" value="1"/>
</dbReference>
<dbReference type="SMART" id="SM00692">
    <property type="entry name" value="DM3"/>
    <property type="match status" value="1"/>
</dbReference>
<dbReference type="InterPro" id="IPR026516">
    <property type="entry name" value="THAP1/10"/>
</dbReference>
<dbReference type="PANTHER" id="PTHR46600">
    <property type="entry name" value="THAP DOMAIN-CONTAINING"/>
    <property type="match status" value="1"/>
</dbReference>
<evidence type="ECO:0000313" key="8">
    <source>
        <dbReference type="EMBL" id="CAL1676538.1"/>
    </source>
</evidence>
<evidence type="ECO:0000256" key="3">
    <source>
        <dbReference type="ARBA" id="ARBA00022833"/>
    </source>
</evidence>
<evidence type="ECO:0000256" key="4">
    <source>
        <dbReference type="ARBA" id="ARBA00023125"/>
    </source>
</evidence>
<evidence type="ECO:0000256" key="2">
    <source>
        <dbReference type="ARBA" id="ARBA00022771"/>
    </source>
</evidence>
<accession>A0AAV2N8W5</accession>
<keyword evidence="3" id="KW-0862">Zinc</keyword>
<dbReference type="AlphaFoldDB" id="A0AAV2N8W5"/>
<feature type="domain" description="THAP-type" evidence="7">
    <location>
        <begin position="1"/>
        <end position="82"/>
    </location>
</feature>
<keyword evidence="1" id="KW-0479">Metal-binding</keyword>
<dbReference type="GO" id="GO:0008270">
    <property type="term" value="F:zinc ion binding"/>
    <property type="evidence" value="ECO:0007669"/>
    <property type="project" value="UniProtKB-KW"/>
</dbReference>